<sequence>MRGARRALALRARRGVPVLALLTVSAATSRNILAFPGLRDGGYFPMRDRWHQNLPHERCNETVPGLEPLQMLDENKMCIFMAQLADTMRSPMFGVIINTFDAIEAARLS</sequence>
<dbReference type="Gene3D" id="3.40.50.2000">
    <property type="entry name" value="Glycogen Phosphorylase B"/>
    <property type="match status" value="1"/>
</dbReference>
<dbReference type="EnsemblPlants" id="LPERR07G08710.1">
    <property type="protein sequence ID" value="LPERR07G08710.1"/>
    <property type="gene ID" value="LPERR07G08710"/>
</dbReference>
<protein>
    <submittedName>
        <fullName evidence="2">Uncharacterized protein</fullName>
    </submittedName>
</protein>
<evidence type="ECO:0000256" key="1">
    <source>
        <dbReference type="SAM" id="SignalP"/>
    </source>
</evidence>
<name>A0A0D9WXN1_9ORYZ</name>
<feature type="signal peptide" evidence="1">
    <location>
        <begin position="1"/>
        <end position="34"/>
    </location>
</feature>
<keyword evidence="3" id="KW-1185">Reference proteome</keyword>
<proteinExistence type="predicted"/>
<accession>A0A0D9WXN1</accession>
<dbReference type="Gramene" id="LPERR07G08710.1">
    <property type="protein sequence ID" value="LPERR07G08710.1"/>
    <property type="gene ID" value="LPERR07G08710"/>
</dbReference>
<evidence type="ECO:0000313" key="3">
    <source>
        <dbReference type="Proteomes" id="UP000032180"/>
    </source>
</evidence>
<reference evidence="2" key="3">
    <citation type="submission" date="2015-04" db="UniProtKB">
        <authorList>
            <consortium name="EnsemblPlants"/>
        </authorList>
    </citation>
    <scope>IDENTIFICATION</scope>
</reference>
<keyword evidence="1" id="KW-0732">Signal</keyword>
<feature type="chain" id="PRO_5002349686" evidence="1">
    <location>
        <begin position="35"/>
        <end position="109"/>
    </location>
</feature>
<reference evidence="3" key="2">
    <citation type="submission" date="2013-12" db="EMBL/GenBank/DDBJ databases">
        <authorList>
            <person name="Yu Y."/>
            <person name="Lee S."/>
            <person name="de Baynast K."/>
            <person name="Wissotski M."/>
            <person name="Liu L."/>
            <person name="Talag J."/>
            <person name="Goicoechea J."/>
            <person name="Angelova A."/>
            <person name="Jetty R."/>
            <person name="Kudrna D."/>
            <person name="Golser W."/>
            <person name="Rivera L."/>
            <person name="Zhang J."/>
            <person name="Wing R."/>
        </authorList>
    </citation>
    <scope>NUCLEOTIDE SEQUENCE</scope>
</reference>
<reference evidence="2 3" key="1">
    <citation type="submission" date="2012-08" db="EMBL/GenBank/DDBJ databases">
        <title>Oryza genome evolution.</title>
        <authorList>
            <person name="Wing R.A."/>
        </authorList>
    </citation>
    <scope>NUCLEOTIDE SEQUENCE</scope>
</reference>
<dbReference type="AlphaFoldDB" id="A0A0D9WXN1"/>
<dbReference type="HOGENOM" id="CLU_2187719_0_0_1"/>
<organism evidence="2 3">
    <name type="scientific">Leersia perrieri</name>
    <dbReference type="NCBI Taxonomy" id="77586"/>
    <lineage>
        <taxon>Eukaryota</taxon>
        <taxon>Viridiplantae</taxon>
        <taxon>Streptophyta</taxon>
        <taxon>Embryophyta</taxon>
        <taxon>Tracheophyta</taxon>
        <taxon>Spermatophyta</taxon>
        <taxon>Magnoliopsida</taxon>
        <taxon>Liliopsida</taxon>
        <taxon>Poales</taxon>
        <taxon>Poaceae</taxon>
        <taxon>BOP clade</taxon>
        <taxon>Oryzoideae</taxon>
        <taxon>Oryzeae</taxon>
        <taxon>Oryzinae</taxon>
        <taxon>Leersia</taxon>
    </lineage>
</organism>
<evidence type="ECO:0000313" key="2">
    <source>
        <dbReference type="EnsemblPlants" id="LPERR07G08710.1"/>
    </source>
</evidence>
<dbReference type="Proteomes" id="UP000032180">
    <property type="component" value="Chromosome 7"/>
</dbReference>